<evidence type="ECO:0000313" key="2">
    <source>
        <dbReference type="EMBL" id="AGG54530.1"/>
    </source>
</evidence>
<dbReference type="Pfam" id="PF13385">
    <property type="entry name" value="Laminin_G_3"/>
    <property type="match status" value="1"/>
</dbReference>
<dbReference type="InterPro" id="IPR043136">
    <property type="entry name" value="B30.2/SPRY_sf"/>
</dbReference>
<gene>
    <name evidence="2" type="ORF">CYYG_00029</name>
</gene>
<dbReference type="SUPFAM" id="SSF49899">
    <property type="entry name" value="Concanavalin A-like lectins/glucanases"/>
    <property type="match status" value="2"/>
</dbReference>
<name>M1T360_9CAUD</name>
<dbReference type="Gene3D" id="2.60.120.920">
    <property type="match status" value="1"/>
</dbReference>
<proteinExistence type="predicted"/>
<dbReference type="Pfam" id="PF24299">
    <property type="entry name" value="DUF7483"/>
    <property type="match status" value="1"/>
</dbReference>
<evidence type="ECO:0000313" key="3">
    <source>
        <dbReference type="Proteomes" id="UP000202740"/>
    </source>
</evidence>
<organism evidence="2 3">
    <name type="scientific">Cyanophage SS120-1</name>
    <dbReference type="NCBI Taxonomy" id="616674"/>
    <lineage>
        <taxon>Viruses</taxon>
        <taxon>Duplodnaviria</taxon>
        <taxon>Heunggongvirae</taxon>
        <taxon>Uroviricota</taxon>
        <taxon>Caudoviricetes</taxon>
        <taxon>Autographivirales</taxon>
        <taxon>Banchanvirus</taxon>
        <taxon>Banchanvirus SS1201</taxon>
    </lineage>
</organism>
<keyword evidence="3" id="KW-1185">Reference proteome</keyword>
<dbReference type="EMBL" id="HQ316584">
    <property type="protein sequence ID" value="AGG54530.1"/>
    <property type="molecule type" value="Genomic_DNA"/>
</dbReference>
<reference evidence="2 3" key="1">
    <citation type="submission" date="2010-03" db="EMBL/GenBank/DDBJ databases">
        <title>The Genome Sequence of Cyanophage P-SSP9.</title>
        <authorList>
            <consortium name="The Broad Institute Genome Sequencing Platform"/>
            <person name="Henn M.R."/>
            <person name="Sullivan M.S."/>
            <person name="Osburne M.S."/>
            <person name="Levin J."/>
            <person name="Malboeuf C."/>
            <person name="Casali M."/>
            <person name="Russ C."/>
            <person name="Lennon N."/>
            <person name="Erlich R."/>
            <person name="Young S.K."/>
            <person name="Koehrsen M."/>
            <person name="Yandava C."/>
            <person name="Zeng Q."/>
            <person name="Alvarado L."/>
            <person name="Anderson S."/>
            <person name="Berlin A."/>
            <person name="Borenstein D."/>
            <person name="Chen Z."/>
            <person name="Engels R."/>
            <person name="Freedman E."/>
            <person name="Gellesch M."/>
            <person name="Goldberg J."/>
            <person name="Green L."/>
            <person name="Griggs A."/>
            <person name="Gujja S."/>
            <person name="Heiman D."/>
            <person name="Hepburn T."/>
            <person name="Howarth C."/>
            <person name="Jen D."/>
            <person name="Larson L."/>
            <person name="Lewis B."/>
            <person name="Mehta T."/>
            <person name="Park D."/>
            <person name="Pearson M."/>
            <person name="Roberts A."/>
            <person name="Ryan E."/>
            <person name="Saif S."/>
            <person name="Shea T."/>
            <person name="Shenoy N."/>
            <person name="Sisk P."/>
            <person name="Stolte C."/>
            <person name="Sykes S."/>
            <person name="Walk T."/>
            <person name="White J."/>
            <person name="Yu Q."/>
            <person name="Coleman M.L."/>
            <person name="Huang K.H."/>
            <person name="Weigele P.R."/>
            <person name="DeFrancesco A.S."/>
            <person name="Kern S.E."/>
            <person name="Thompson L.R."/>
            <person name="Fu R."/>
            <person name="Hombeck B."/>
            <person name="Chisholm S.W."/>
            <person name="Haas B."/>
            <person name="Nusbaum C."/>
            <person name="Galagan J."/>
            <person name="Birren B."/>
        </authorList>
    </citation>
    <scope>NUCLEOTIDE SEQUENCE [LARGE SCALE GENOMIC DNA]</scope>
    <source>
        <strain evidence="2 3">P-SSP9</strain>
    </source>
</reference>
<dbReference type="KEGG" id="vg:15013339"/>
<sequence length="781" mass="84247">MFNTLTRMGAAGAGGTYEIEKSLRFNPSDDTYLSRTFGTNSSNTTKTFSFWVKRSSRLGDYTTICATTQDGNIESRLQFANNGAIKYTDRDSGDESTDANFYTVSLYRDCSAWYHVVLIIDTTNGTAGDRIRIYVNGDRVTSLTSETQPSQNYAVSFMRSSAVNFIGVGAATGSDDFSGYLAEMHFLDGTIKEPSHFGKTDADTGQWIPQEYTGGGYGNNGFYLDFKDNSGTTATTLGKDSSGQGNNWTPNNFSVATDDEIACDSFSDTPTNNWCTMNINNNPNGATLNNGGLEVNLVYPHDDNGVYATFGVTSGKWYWEAKCTSAGNRGQVGVTDAGHKSGSNSGYNYSVATRHTGGTGDTSGTSNSNLDAVIDSGNWVTFCFDADNGQIWYSREAAPNISGTANVTGLTLGPGRSWQPHIRETGNPVSNFTFNFGASAAGFKYGPPNDDYKALNTANLPEPTIKKGSDHFNTKLYTGNSSTNAITGVGFAPNLVWVKNRVDTDWHALFDTVRGVQKPLYSAHSDIEDSVATSLTAFDSDGFTLGAHGNANQNTEAYVSWNWKESATAGFDIVSYSGTGSARTVSHSLGVAPEMMMIKNRSANENWIVYHAGIASDAETDYIILNSTGAAGDDTWLNDTAPTSSQWEYSGGGATFNNSGNDYIAYLFASVEGYSKAGSYKGNGNADGTFVYTGFKPAFVLIKSSSHTESWEIYDNKRLGYNVDNNLLLPNLDDAEYTEDRVDLLSNGFKARINSGGINGSGKTYIYLAIAETPFKYANAR</sequence>
<evidence type="ECO:0000259" key="1">
    <source>
        <dbReference type="Pfam" id="PF24299"/>
    </source>
</evidence>
<dbReference type="InterPro" id="IPR055906">
    <property type="entry name" value="DUF7483"/>
</dbReference>
<dbReference type="Proteomes" id="UP000202740">
    <property type="component" value="Segment"/>
</dbReference>
<dbReference type="RefSeq" id="YP_007676874.1">
    <property type="nucleotide sequence ID" value="NC_020872.1"/>
</dbReference>
<dbReference type="Gene3D" id="2.60.120.200">
    <property type="match status" value="1"/>
</dbReference>
<dbReference type="GeneID" id="15013339"/>
<dbReference type="OrthoDB" id="32160at10239"/>
<protein>
    <recommendedName>
        <fullName evidence="1">DUF7483 domain-containing protein</fullName>
    </recommendedName>
</protein>
<accession>M1T360</accession>
<dbReference type="InterPro" id="IPR013320">
    <property type="entry name" value="ConA-like_dom_sf"/>
</dbReference>
<feature type="domain" description="DUF7483" evidence="1">
    <location>
        <begin position="467"/>
        <end position="774"/>
    </location>
</feature>